<dbReference type="AlphaFoldDB" id="A0A9N9E7V8"/>
<keyword evidence="2" id="KW-1185">Reference proteome</keyword>
<reference evidence="1" key="1">
    <citation type="submission" date="2021-06" db="EMBL/GenBank/DDBJ databases">
        <authorList>
            <person name="Kallberg Y."/>
            <person name="Tangrot J."/>
            <person name="Rosling A."/>
        </authorList>
    </citation>
    <scope>NUCLEOTIDE SEQUENCE</scope>
    <source>
        <strain evidence="1">87-6 pot B 2015</strain>
    </source>
</reference>
<protein>
    <submittedName>
        <fullName evidence="1">9039_t:CDS:1</fullName>
    </submittedName>
</protein>
<dbReference type="EMBL" id="CAJVPP010005502">
    <property type="protein sequence ID" value="CAG8666023.1"/>
    <property type="molecule type" value="Genomic_DNA"/>
</dbReference>
<organism evidence="1 2">
    <name type="scientific">Funneliformis mosseae</name>
    <name type="common">Endomycorrhizal fungus</name>
    <name type="synonym">Glomus mosseae</name>
    <dbReference type="NCBI Taxonomy" id="27381"/>
    <lineage>
        <taxon>Eukaryota</taxon>
        <taxon>Fungi</taxon>
        <taxon>Fungi incertae sedis</taxon>
        <taxon>Mucoromycota</taxon>
        <taxon>Glomeromycotina</taxon>
        <taxon>Glomeromycetes</taxon>
        <taxon>Glomerales</taxon>
        <taxon>Glomeraceae</taxon>
        <taxon>Funneliformis</taxon>
    </lineage>
</organism>
<evidence type="ECO:0000313" key="2">
    <source>
        <dbReference type="Proteomes" id="UP000789375"/>
    </source>
</evidence>
<proteinExistence type="predicted"/>
<sequence length="247" mass="26470">MVQFFTANVYGQMDPNCNGINDPCNQANATLAPCKGNLPSIPPEALSGAQSFHFLLSTSKAEDYVLYKCACNAKFYDLVAGCVSCFQGPGINITVDSFETFSKTCIIAGYDVNDPSKAPGKTPATPAPKKDCNTPNDPCNAVNNTLTICGGQFNPPSKSTNSGFYTPNVPKLAPCMCNDKFYEQLKSCMMCFATPTNSITVVPLDKFKEECNKLGVTYGAPPPNDGSSLMPPIILLHSLLVLSMLFI</sequence>
<comment type="caution">
    <text evidence="1">The sequence shown here is derived from an EMBL/GenBank/DDBJ whole genome shotgun (WGS) entry which is preliminary data.</text>
</comment>
<dbReference type="Proteomes" id="UP000789375">
    <property type="component" value="Unassembled WGS sequence"/>
</dbReference>
<evidence type="ECO:0000313" key="1">
    <source>
        <dbReference type="EMBL" id="CAG8666023.1"/>
    </source>
</evidence>
<gene>
    <name evidence="1" type="ORF">FMOSSE_LOCUS12172</name>
</gene>
<name>A0A9N9E7V8_FUNMO</name>
<accession>A0A9N9E7V8</accession>